<organism evidence="1 2">
    <name type="scientific">Ambrosiozyma monospora</name>
    <name type="common">Yeast</name>
    <name type="synonym">Endomycopsis monosporus</name>
    <dbReference type="NCBI Taxonomy" id="43982"/>
    <lineage>
        <taxon>Eukaryota</taxon>
        <taxon>Fungi</taxon>
        <taxon>Dikarya</taxon>
        <taxon>Ascomycota</taxon>
        <taxon>Saccharomycotina</taxon>
        <taxon>Pichiomycetes</taxon>
        <taxon>Pichiales</taxon>
        <taxon>Pichiaceae</taxon>
        <taxon>Ambrosiozyma</taxon>
    </lineage>
</organism>
<comment type="caution">
    <text evidence="1">The sequence shown here is derived from an EMBL/GenBank/DDBJ whole genome shotgun (WGS) entry which is preliminary data.</text>
</comment>
<evidence type="ECO:0000313" key="1">
    <source>
        <dbReference type="EMBL" id="GME84064.1"/>
    </source>
</evidence>
<gene>
    <name evidence="1" type="ORF">Amon02_000659200</name>
</gene>
<sequence length="190" mass="21872">MSSEPIAKSKEVKETVIKEPVSIDQKLNEFLSLIQKSAADFDPRYILKVFRELTPVRREITATSLKNIVESTYPADNLSKEYILKTLSPFVAADADVMDTSEDVVSDGASTESIELTPEVDIFIHLLIQIFLHDKKETKKLDTFNGYAYRALKSYNRRTLDYLQAKVWFYIFRAKELLKDLIPIRADLFL</sequence>
<dbReference type="EMBL" id="BSXS01005216">
    <property type="protein sequence ID" value="GME84064.1"/>
    <property type="molecule type" value="Genomic_DNA"/>
</dbReference>
<keyword evidence="2" id="KW-1185">Reference proteome</keyword>
<proteinExistence type="predicted"/>
<dbReference type="Proteomes" id="UP001165064">
    <property type="component" value="Unassembled WGS sequence"/>
</dbReference>
<reference evidence="1" key="1">
    <citation type="submission" date="2023-04" db="EMBL/GenBank/DDBJ databases">
        <title>Ambrosiozyma monospora NBRC 10751.</title>
        <authorList>
            <person name="Ichikawa N."/>
            <person name="Sato H."/>
            <person name="Tonouchi N."/>
        </authorList>
    </citation>
    <scope>NUCLEOTIDE SEQUENCE</scope>
    <source>
        <strain evidence="1">NBRC 10751</strain>
    </source>
</reference>
<name>A0ACB5T9X5_AMBMO</name>
<protein>
    <submittedName>
        <fullName evidence="1">Unnamed protein product</fullName>
    </submittedName>
</protein>
<evidence type="ECO:0000313" key="2">
    <source>
        <dbReference type="Proteomes" id="UP001165064"/>
    </source>
</evidence>
<accession>A0ACB5T9X5</accession>